<dbReference type="Proteomes" id="UP000548771">
    <property type="component" value="Unassembled WGS sequence"/>
</dbReference>
<name>A0AAW9ZTT7_9XANT</name>
<evidence type="ECO:0008006" key="4">
    <source>
        <dbReference type="Google" id="ProtNLM"/>
    </source>
</evidence>
<dbReference type="EMBL" id="SMDX01000007">
    <property type="protein sequence ID" value="NMI21696.1"/>
    <property type="molecule type" value="Genomic_DNA"/>
</dbReference>
<reference evidence="3" key="1">
    <citation type="journal article" date="2020" name="Syst. Appl. Microbiol.">
        <title>Clarifying the taxonomy of the causal agent of bacterial leaf spot of lettuce through a polyphasic approach reveals that Xanthomonas cynarae Trebaol et al. 2000 emend. Timilsina et al. 2019 is a later heterotypic synonym of Xanthomonas hortorum Vauterin et al. 1995.</title>
        <authorList>
            <person name="Moriniere L."/>
            <person name="Burlet A."/>
            <person name="Rosenthal E.R."/>
            <person name="Nesme X."/>
            <person name="Portier P."/>
            <person name="Bull C.T."/>
            <person name="Lavire C."/>
            <person name="Fischer-Le Saux M."/>
            <person name="Bertolla F."/>
        </authorList>
    </citation>
    <scope>NUCLEOTIDE SEQUENCE [LARGE SCALE GENOMIC DNA]</scope>
    <source>
        <strain evidence="3">CFBP2533</strain>
    </source>
</reference>
<organism evidence="2 3">
    <name type="scientific">Xanthomonas hortorum pv. pelargonii</name>
    <dbReference type="NCBI Taxonomy" id="453602"/>
    <lineage>
        <taxon>Bacteria</taxon>
        <taxon>Pseudomonadati</taxon>
        <taxon>Pseudomonadota</taxon>
        <taxon>Gammaproteobacteria</taxon>
        <taxon>Lysobacterales</taxon>
        <taxon>Lysobacteraceae</taxon>
        <taxon>Xanthomonas</taxon>
    </lineage>
</organism>
<accession>A0AAW9ZTT7</accession>
<protein>
    <recommendedName>
        <fullName evidence="4">AraC family transcriptional regulator</fullName>
    </recommendedName>
</protein>
<evidence type="ECO:0000313" key="2">
    <source>
        <dbReference type="EMBL" id="NMI21696.1"/>
    </source>
</evidence>
<evidence type="ECO:0000313" key="3">
    <source>
        <dbReference type="Proteomes" id="UP000548771"/>
    </source>
</evidence>
<sequence>MRTIVIVEVSHTGGWRRNRESGIGNRESGIGNRESGIGNRESGIGNRKSGHAQPGRAADWAVPL</sequence>
<feature type="region of interest" description="Disordered" evidence="1">
    <location>
        <begin position="15"/>
        <end position="64"/>
    </location>
</feature>
<evidence type="ECO:0000256" key="1">
    <source>
        <dbReference type="SAM" id="MobiDB-lite"/>
    </source>
</evidence>
<comment type="caution">
    <text evidence="2">The sequence shown here is derived from an EMBL/GenBank/DDBJ whole genome shotgun (WGS) entry which is preliminary data.</text>
</comment>
<proteinExistence type="predicted"/>
<dbReference type="AlphaFoldDB" id="A0AAW9ZTT7"/>
<gene>
    <name evidence="2" type="ORF">E1J24_07440</name>
</gene>